<feature type="compositionally biased region" description="Basic and acidic residues" evidence="1">
    <location>
        <begin position="1484"/>
        <end position="1513"/>
    </location>
</feature>
<name>A0A2T7P9J8_POMCA</name>
<feature type="region of interest" description="Disordered" evidence="1">
    <location>
        <begin position="309"/>
        <end position="406"/>
    </location>
</feature>
<feature type="region of interest" description="Disordered" evidence="1">
    <location>
        <begin position="986"/>
        <end position="1007"/>
    </location>
</feature>
<protein>
    <recommendedName>
        <fullName evidence="2">TIR domain-containing protein</fullName>
    </recommendedName>
</protein>
<feature type="region of interest" description="Disordered" evidence="1">
    <location>
        <begin position="1197"/>
        <end position="1342"/>
    </location>
</feature>
<feature type="compositionally biased region" description="Basic and acidic residues" evidence="1">
    <location>
        <begin position="582"/>
        <end position="618"/>
    </location>
</feature>
<feature type="region of interest" description="Disordered" evidence="1">
    <location>
        <begin position="950"/>
        <end position="973"/>
    </location>
</feature>
<feature type="compositionally biased region" description="Polar residues" evidence="1">
    <location>
        <begin position="361"/>
        <end position="373"/>
    </location>
</feature>
<feature type="compositionally biased region" description="Acidic residues" evidence="1">
    <location>
        <begin position="1130"/>
        <end position="1144"/>
    </location>
</feature>
<feature type="compositionally biased region" description="Basic and acidic residues" evidence="1">
    <location>
        <begin position="1307"/>
        <end position="1320"/>
    </location>
</feature>
<proteinExistence type="predicted"/>
<feature type="compositionally biased region" description="Polar residues" evidence="1">
    <location>
        <begin position="702"/>
        <end position="713"/>
    </location>
</feature>
<reference evidence="3 4" key="1">
    <citation type="submission" date="2018-04" db="EMBL/GenBank/DDBJ databases">
        <title>The genome of golden apple snail Pomacea canaliculata provides insight into stress tolerance and invasive adaptation.</title>
        <authorList>
            <person name="Liu C."/>
            <person name="Liu B."/>
            <person name="Ren Y."/>
            <person name="Zhang Y."/>
            <person name="Wang H."/>
            <person name="Li S."/>
            <person name="Jiang F."/>
            <person name="Yin L."/>
            <person name="Zhang G."/>
            <person name="Qian W."/>
            <person name="Fan W."/>
        </authorList>
    </citation>
    <scope>NUCLEOTIDE SEQUENCE [LARGE SCALE GENOMIC DNA]</scope>
    <source>
        <strain evidence="3">SZHN2017</strain>
        <tissue evidence="3">Muscle</tissue>
    </source>
</reference>
<feature type="compositionally biased region" description="Basic and acidic residues" evidence="1">
    <location>
        <begin position="634"/>
        <end position="669"/>
    </location>
</feature>
<feature type="compositionally biased region" description="Basic and acidic residues" evidence="1">
    <location>
        <begin position="390"/>
        <end position="402"/>
    </location>
</feature>
<dbReference type="OrthoDB" id="6156515at2759"/>
<feature type="domain" description="TIR" evidence="2">
    <location>
        <begin position="30"/>
        <end position="184"/>
    </location>
</feature>
<gene>
    <name evidence="3" type="ORF">C0Q70_09350</name>
</gene>
<dbReference type="PROSITE" id="PS50104">
    <property type="entry name" value="TIR"/>
    <property type="match status" value="1"/>
</dbReference>
<feature type="compositionally biased region" description="Basic and acidic residues" evidence="1">
    <location>
        <begin position="1442"/>
        <end position="1458"/>
    </location>
</feature>
<dbReference type="Proteomes" id="UP000245119">
    <property type="component" value="Linkage Group LG5"/>
</dbReference>
<feature type="region of interest" description="Disordered" evidence="1">
    <location>
        <begin position="838"/>
        <end position="863"/>
    </location>
</feature>
<feature type="region of interest" description="Disordered" evidence="1">
    <location>
        <begin position="202"/>
        <end position="294"/>
    </location>
</feature>
<feature type="compositionally biased region" description="Basic and acidic residues" evidence="1">
    <location>
        <begin position="479"/>
        <end position="513"/>
    </location>
</feature>
<evidence type="ECO:0000313" key="4">
    <source>
        <dbReference type="Proteomes" id="UP000245119"/>
    </source>
</evidence>
<feature type="compositionally biased region" description="Basic and acidic residues" evidence="1">
    <location>
        <begin position="1685"/>
        <end position="1696"/>
    </location>
</feature>
<feature type="region of interest" description="Disordered" evidence="1">
    <location>
        <begin position="432"/>
        <end position="453"/>
    </location>
</feature>
<dbReference type="InterPro" id="IPR000157">
    <property type="entry name" value="TIR_dom"/>
</dbReference>
<dbReference type="STRING" id="400727.A0A2T7P9J8"/>
<evidence type="ECO:0000259" key="2">
    <source>
        <dbReference type="PROSITE" id="PS50104"/>
    </source>
</evidence>
<feature type="region of interest" description="Disordered" evidence="1">
    <location>
        <begin position="683"/>
        <end position="792"/>
    </location>
</feature>
<evidence type="ECO:0000313" key="3">
    <source>
        <dbReference type="EMBL" id="PVD30089.1"/>
    </source>
</evidence>
<feature type="compositionally biased region" description="Basic and acidic residues" evidence="1">
    <location>
        <begin position="1527"/>
        <end position="1571"/>
    </location>
</feature>
<feature type="compositionally biased region" description="Basic and acidic residues" evidence="1">
    <location>
        <begin position="714"/>
        <end position="760"/>
    </location>
</feature>
<feature type="region of interest" description="Disordered" evidence="1">
    <location>
        <begin position="1723"/>
        <end position="1749"/>
    </location>
</feature>
<feature type="compositionally biased region" description="Basic and acidic residues" evidence="1">
    <location>
        <begin position="1257"/>
        <end position="1283"/>
    </location>
</feature>
<keyword evidence="4" id="KW-1185">Reference proteome</keyword>
<dbReference type="SUPFAM" id="SSF52200">
    <property type="entry name" value="Toll/Interleukin receptor TIR domain"/>
    <property type="match status" value="1"/>
</dbReference>
<evidence type="ECO:0000256" key="1">
    <source>
        <dbReference type="SAM" id="MobiDB-lite"/>
    </source>
</evidence>
<feature type="compositionally biased region" description="Polar residues" evidence="1">
    <location>
        <begin position="619"/>
        <end position="633"/>
    </location>
</feature>
<organism evidence="3 4">
    <name type="scientific">Pomacea canaliculata</name>
    <name type="common">Golden apple snail</name>
    <dbReference type="NCBI Taxonomy" id="400727"/>
    <lineage>
        <taxon>Eukaryota</taxon>
        <taxon>Metazoa</taxon>
        <taxon>Spiralia</taxon>
        <taxon>Lophotrochozoa</taxon>
        <taxon>Mollusca</taxon>
        <taxon>Gastropoda</taxon>
        <taxon>Caenogastropoda</taxon>
        <taxon>Architaenioglossa</taxon>
        <taxon>Ampullarioidea</taxon>
        <taxon>Ampullariidae</taxon>
        <taxon>Pomacea</taxon>
    </lineage>
</organism>
<feature type="compositionally biased region" description="Polar residues" evidence="1">
    <location>
        <begin position="514"/>
        <end position="523"/>
    </location>
</feature>
<dbReference type="InterPro" id="IPR035897">
    <property type="entry name" value="Toll_tir_struct_dom_sf"/>
</dbReference>
<feature type="region of interest" description="Disordered" evidence="1">
    <location>
        <begin position="1676"/>
        <end position="1704"/>
    </location>
</feature>
<dbReference type="EMBL" id="PZQS01000005">
    <property type="protein sequence ID" value="PVD30089.1"/>
    <property type="molecule type" value="Genomic_DNA"/>
</dbReference>
<feature type="compositionally biased region" description="Basic and acidic residues" evidence="1">
    <location>
        <begin position="1413"/>
        <end position="1435"/>
    </location>
</feature>
<feature type="compositionally biased region" description="Basic and acidic residues" evidence="1">
    <location>
        <begin position="683"/>
        <end position="701"/>
    </location>
</feature>
<feature type="compositionally biased region" description="Basic and acidic residues" evidence="1">
    <location>
        <begin position="838"/>
        <end position="859"/>
    </location>
</feature>
<feature type="region of interest" description="Disordered" evidence="1">
    <location>
        <begin position="1112"/>
        <end position="1165"/>
    </location>
</feature>
<feature type="compositionally biased region" description="Basic and acidic residues" evidence="1">
    <location>
        <begin position="767"/>
        <end position="792"/>
    </location>
</feature>
<accession>A0A2T7P9J8</accession>
<feature type="compositionally biased region" description="Basic and acidic residues" evidence="1">
    <location>
        <begin position="1723"/>
        <end position="1738"/>
    </location>
</feature>
<feature type="compositionally biased region" description="Basic and acidic residues" evidence="1">
    <location>
        <begin position="542"/>
        <end position="572"/>
    </location>
</feature>
<comment type="caution">
    <text evidence="3">The sequence shown here is derived from an EMBL/GenBank/DDBJ whole genome shotgun (WGS) entry which is preliminary data.</text>
</comment>
<sequence length="1825" mass="205093">MTSTGCNLSSHVELLTQQPPRLRRPLPPGRLYHFTVIYNHAQSSLSRTEDTQLARAWTELAVEWLQLQGLVNTYYHDRDCPQGQGLVKELSRVLAASEVILLLLTPSFVRDCWPRYCLLKSFNTLFTPSSSRDPVSSSLSRVIPVALGLEVEDLPALIKPVDVVCFQQDFQQDIEAWDHLTSSILSAFPGEGSIRENYVGRSSAEPGVMSPSLLPEVGGSRSDDPANGSEPAKHIDAKFFSSHIPEKDSIPNTSASGYRSKFRQLNPQGDDGDSHRSPRALGHVRHTDPTSHKVVFAEDAAEERWDCADSGKLKASETARSSRGQNIFAPSREETKTMSHMGHTPPYEVSLQVDTKHSKTQRSSSVRSNQAHSPGQEVEDNDRSNSGSVSHREHRYDGKPLGDTEQASYSNSRELYFRHDLSSPFIDVTGRCEHDVGGDRSEKQSHPLDGRQEERRLEDYYDHRLGVSHQHKQNFLITKQKESQKEEFLPQRKDEFPTHKQDECFEHRPEDIKTQAQEDSTAPPQECSLEHTQDDSQAQRQEVPEKREDCREKRQEDFQDQRQEESPDRKQELSLVQGLEDSPEHKCEGFLTYRQEDAMKHRQVDSMEHRQEDPHPQRQEVSQMQGQEDSQVQRLEDSPEYRHERSLTHKQEDVIEHRQEDPQTQRLEVFHVERQEDCIEQKREDFQVQRENNSLEHRHDSYLTNTHENSLKFSRIESMQHQKAHSEEQRQGDPLDLRKEDLWTQRQEEFSEHSQEDSHTRKTYSLEQREKDSQPHREEDFQVQRKEDFQPQRLEDFQSQGHEDIWMQRQTDSHPQSQEAAQPQRQGFQPQRLEDFQMQRPEESQSQRQEDFKQHEESWRTAGESTITIQENVQGEDYKFQSTEREHNEFAEGTAPDQCRTTQVALDDARLTFAKPLNVDIESAVLDRLEWAGIKREIWDSSHMESMANGNKGSASVCSPGEDNGGNIRGDQPSVAVGVWRDEVSQSLADDSHDLDSNSRELGDTDREGSACVGLMNSGIDNVIKKNMESEQFVSINLNVSRNQSLKASCSNQSSSPDGRELQSVEKILHSDTLSDSNEHLHDVYDATFCDRAAALKTDECSAVMAETDKQSAAKSVAEHEEEKPSDAEDGKDELDAEHMDEDIFNAAAAEIESSSAEDIEVDSVGLLDDERQHFSSAEMGKDERITLEVGKIGLSDAETKKVKSGAEAGEEGGLASEDAGNGKLSSPGDTKEFEKNTWSDKRCAAEDEEGILTTAEAEKGKLSSAEKGKTNATDDDRGKLNEAEFEMGNFSATDVEEGKVSATENTEGKLEDNEGRINVEDIENGQFIAPSGNTKFEKNTQRDKLCAMEDRRGIVHSTEVENIKLSATEHEEHILGTLEDENDIHSAVEDEEDKLNVLQNEADITNGATVGKSDHSSGKDEKGNISASELEKSKSNGLVVEKGKNDAVDVEEGKENEEGQLSAIEVEESIFSPAENRGSKVRVPKDEENKQNDVEVEKGTLSAVKEEDKLNSVEDEESLLNSAETENDKRLAGYDEEDRCRALENMEGKHRSVKGEESKLNGAEAEKSSLDEDVASASEGSLPVYVEVRSCEDSFHSDYLSTSQTSDLDILSPRSDRDSGFVSYLHQSPHLAIDETLSFDWYLLNGITLPPETANDNVRGARTVRTSVLRVVSVGTTTTPPSSDVDHTDSKEFHAETTSGRTPELSELISSAAVGKIETDLKDEANSEDASMTRERTSILPGPGATDRDRREMRTFVEEATQTAQLSFEDFGAGADTLTPTAHFDDIDNSLQSRKEQPPSKFGRFRDYSLVPSPLCSLPFSLAV</sequence>
<feature type="compositionally biased region" description="Polar residues" evidence="1">
    <location>
        <begin position="1398"/>
        <end position="1409"/>
    </location>
</feature>
<feature type="region of interest" description="Disordered" evidence="1">
    <location>
        <begin position="1375"/>
        <end position="1579"/>
    </location>
</feature>
<dbReference type="GO" id="GO:0007165">
    <property type="term" value="P:signal transduction"/>
    <property type="evidence" value="ECO:0007669"/>
    <property type="project" value="InterPro"/>
</dbReference>
<feature type="compositionally biased region" description="Basic and acidic residues" evidence="1">
    <location>
        <begin position="1230"/>
        <end position="1246"/>
    </location>
</feature>
<feature type="compositionally biased region" description="Basic and acidic residues" evidence="1">
    <location>
        <begin position="1112"/>
        <end position="1129"/>
    </location>
</feature>
<feature type="compositionally biased region" description="Polar residues" evidence="1">
    <location>
        <begin position="250"/>
        <end position="267"/>
    </location>
</feature>
<feature type="region of interest" description="Disordered" evidence="1">
    <location>
        <begin position="479"/>
        <end position="669"/>
    </location>
</feature>
<dbReference type="Gene3D" id="3.40.50.10140">
    <property type="entry name" value="Toll/interleukin-1 receptor homology (TIR) domain"/>
    <property type="match status" value="1"/>
</dbReference>